<dbReference type="Gene3D" id="3.40.630.30">
    <property type="match status" value="1"/>
</dbReference>
<dbReference type="EMBL" id="JAGEVG010000010">
    <property type="protein sequence ID" value="MBO3098607.1"/>
    <property type="molecule type" value="Genomic_DNA"/>
</dbReference>
<evidence type="ECO:0000259" key="3">
    <source>
        <dbReference type="PROSITE" id="PS51186"/>
    </source>
</evidence>
<evidence type="ECO:0000256" key="1">
    <source>
        <dbReference type="ARBA" id="ARBA00022679"/>
    </source>
</evidence>
<dbReference type="PANTHER" id="PTHR43072">
    <property type="entry name" value="N-ACETYLTRANSFERASE"/>
    <property type="match status" value="1"/>
</dbReference>
<protein>
    <submittedName>
        <fullName evidence="4">GNAT family N-acetyltransferase</fullName>
    </submittedName>
</protein>
<dbReference type="Pfam" id="PF00583">
    <property type="entry name" value="Acetyltransf_1"/>
    <property type="match status" value="1"/>
</dbReference>
<comment type="caution">
    <text evidence="4">The sequence shown here is derived from an EMBL/GenBank/DDBJ whole genome shotgun (WGS) entry which is preliminary data.</text>
</comment>
<accession>A0ABS3SSD6</accession>
<dbReference type="InterPro" id="IPR017255">
    <property type="entry name" value="AcTrfase_GNAT_prd"/>
</dbReference>
<name>A0ABS3SSD6_9FLAO</name>
<sequence>MNIRRATLEDLESVHQIETLSFNDGSYPPFVLRQLFDISHEYFLVAEEEGKVLGYVLGNINKNTSQGWLLSLGVHPEARGKKIGKLLTEKLVELLENDLSTEICLTVHPDNASAKKIYEDLGFKSVKTFDNYYNDLEARLLMKKQLITLRFNA</sequence>
<dbReference type="InterPro" id="IPR016181">
    <property type="entry name" value="Acyl_CoA_acyltransferase"/>
</dbReference>
<dbReference type="RefSeq" id="WP_208233731.1">
    <property type="nucleotide sequence ID" value="NZ_JAGEVG010000010.1"/>
</dbReference>
<dbReference type="PROSITE" id="PS51186">
    <property type="entry name" value="GNAT"/>
    <property type="match status" value="1"/>
</dbReference>
<organism evidence="4 5">
    <name type="scientific">Gelidibacter pelagius</name>
    <dbReference type="NCBI Taxonomy" id="2819985"/>
    <lineage>
        <taxon>Bacteria</taxon>
        <taxon>Pseudomonadati</taxon>
        <taxon>Bacteroidota</taxon>
        <taxon>Flavobacteriia</taxon>
        <taxon>Flavobacteriales</taxon>
        <taxon>Flavobacteriaceae</taxon>
        <taxon>Gelidibacter</taxon>
    </lineage>
</organism>
<dbReference type="PIRSF" id="PIRSF037663">
    <property type="entry name" value="Acetyltransf_GNAT_prd"/>
    <property type="match status" value="1"/>
</dbReference>
<dbReference type="Proteomes" id="UP000681315">
    <property type="component" value="Unassembled WGS sequence"/>
</dbReference>
<evidence type="ECO:0000313" key="5">
    <source>
        <dbReference type="Proteomes" id="UP000681315"/>
    </source>
</evidence>
<evidence type="ECO:0000256" key="2">
    <source>
        <dbReference type="ARBA" id="ARBA00023315"/>
    </source>
</evidence>
<gene>
    <name evidence="4" type="ORF">J4051_10030</name>
</gene>
<keyword evidence="2" id="KW-0012">Acyltransferase</keyword>
<dbReference type="PANTHER" id="PTHR43072:SF51">
    <property type="entry name" value="ABC SUPERFAMILY TRANSPORT PROTEIN"/>
    <property type="match status" value="1"/>
</dbReference>
<evidence type="ECO:0000313" key="4">
    <source>
        <dbReference type="EMBL" id="MBO3098607.1"/>
    </source>
</evidence>
<feature type="domain" description="N-acetyltransferase" evidence="3">
    <location>
        <begin position="1"/>
        <end position="147"/>
    </location>
</feature>
<reference evidence="4 5" key="1">
    <citation type="submission" date="2021-03" db="EMBL/GenBank/DDBJ databases">
        <title>Gelidibacter sp. nov., isolated from costal sediment.</title>
        <authorList>
            <person name="Lun K.-Y."/>
        </authorList>
    </citation>
    <scope>NUCLEOTIDE SEQUENCE [LARGE SCALE GENOMIC DNA]</scope>
    <source>
        <strain evidence="4 5">DF109</strain>
    </source>
</reference>
<dbReference type="CDD" id="cd04301">
    <property type="entry name" value="NAT_SF"/>
    <property type="match status" value="1"/>
</dbReference>
<dbReference type="SUPFAM" id="SSF55729">
    <property type="entry name" value="Acyl-CoA N-acyltransferases (Nat)"/>
    <property type="match status" value="1"/>
</dbReference>
<keyword evidence="5" id="KW-1185">Reference proteome</keyword>
<keyword evidence="1" id="KW-0808">Transferase</keyword>
<proteinExistence type="predicted"/>
<dbReference type="InterPro" id="IPR000182">
    <property type="entry name" value="GNAT_dom"/>
</dbReference>